<evidence type="ECO:0000313" key="3">
    <source>
        <dbReference type="Proteomes" id="UP001153365"/>
    </source>
</evidence>
<dbReference type="AlphaFoldDB" id="A0AAV0AZ53"/>
<proteinExistence type="predicted"/>
<keyword evidence="1" id="KW-1133">Transmembrane helix</keyword>
<organism evidence="2 3">
    <name type="scientific">Phakopsora pachyrhizi</name>
    <name type="common">Asian soybean rust disease fungus</name>
    <dbReference type="NCBI Taxonomy" id="170000"/>
    <lineage>
        <taxon>Eukaryota</taxon>
        <taxon>Fungi</taxon>
        <taxon>Dikarya</taxon>
        <taxon>Basidiomycota</taxon>
        <taxon>Pucciniomycotina</taxon>
        <taxon>Pucciniomycetes</taxon>
        <taxon>Pucciniales</taxon>
        <taxon>Phakopsoraceae</taxon>
        <taxon>Phakopsora</taxon>
    </lineage>
</organism>
<evidence type="ECO:0000313" key="2">
    <source>
        <dbReference type="EMBL" id="CAH7674123.1"/>
    </source>
</evidence>
<protein>
    <submittedName>
        <fullName evidence="2">Uncharacterized protein</fullName>
    </submittedName>
</protein>
<keyword evidence="3" id="KW-1185">Reference proteome</keyword>
<evidence type="ECO:0000256" key="1">
    <source>
        <dbReference type="SAM" id="Phobius"/>
    </source>
</evidence>
<dbReference type="Proteomes" id="UP001153365">
    <property type="component" value="Unassembled WGS sequence"/>
</dbReference>
<reference evidence="2" key="1">
    <citation type="submission" date="2022-06" db="EMBL/GenBank/DDBJ databases">
        <authorList>
            <consortium name="SYNGENTA / RWTH Aachen University"/>
        </authorList>
    </citation>
    <scope>NUCLEOTIDE SEQUENCE</scope>
</reference>
<dbReference type="EMBL" id="CALTRL010001906">
    <property type="protein sequence ID" value="CAH7674123.1"/>
    <property type="molecule type" value="Genomic_DNA"/>
</dbReference>
<sequence length="126" mass="14092">MLMRSSSGLPIIGFMVLCVILLIRDVTSMNYTTLNGFDETIQDDMILMLSAMNQLEEERLGESGSTKTNKLKLEKNLSIGKGQINLQSIDNNNKPSKDLPRRGIDSGIQCLSDRSNGWHCEWDLVS</sequence>
<keyword evidence="1" id="KW-0472">Membrane</keyword>
<keyword evidence="1" id="KW-0812">Transmembrane</keyword>
<feature type="transmembrane region" description="Helical" evidence="1">
    <location>
        <begin position="6"/>
        <end position="23"/>
    </location>
</feature>
<comment type="caution">
    <text evidence="2">The sequence shown here is derived from an EMBL/GenBank/DDBJ whole genome shotgun (WGS) entry which is preliminary data.</text>
</comment>
<name>A0AAV0AZ53_PHAPC</name>
<gene>
    <name evidence="2" type="ORF">PPACK8108_LOCUS9023</name>
</gene>
<accession>A0AAV0AZ53</accession>